<dbReference type="PANTHER" id="PTHR42085:SF4">
    <property type="entry name" value="F-BOX DOMAIN-CONTAINING PROTEIN"/>
    <property type="match status" value="1"/>
</dbReference>
<dbReference type="InterPro" id="IPR038883">
    <property type="entry name" value="AN11006-like"/>
</dbReference>
<dbReference type="EMBL" id="JAUEDM010000002">
    <property type="protein sequence ID" value="KAK3325702.1"/>
    <property type="molecule type" value="Genomic_DNA"/>
</dbReference>
<reference evidence="2" key="2">
    <citation type="submission" date="2023-06" db="EMBL/GenBank/DDBJ databases">
        <authorList>
            <consortium name="Lawrence Berkeley National Laboratory"/>
            <person name="Haridas S."/>
            <person name="Hensen N."/>
            <person name="Bonometti L."/>
            <person name="Westerberg I."/>
            <person name="Brannstrom I.O."/>
            <person name="Guillou S."/>
            <person name="Cros-Aarteil S."/>
            <person name="Calhoun S."/>
            <person name="Kuo A."/>
            <person name="Mondo S."/>
            <person name="Pangilinan J."/>
            <person name="Riley R."/>
            <person name="Labutti K."/>
            <person name="Andreopoulos B."/>
            <person name="Lipzen A."/>
            <person name="Chen C."/>
            <person name="Yanf M."/>
            <person name="Daum C."/>
            <person name="Ng V."/>
            <person name="Clum A."/>
            <person name="Steindorff A."/>
            <person name="Ohm R."/>
            <person name="Martin F."/>
            <person name="Silar P."/>
            <person name="Natvig D."/>
            <person name="Lalanne C."/>
            <person name="Gautier V."/>
            <person name="Ament-Velasquez S.L."/>
            <person name="Kruys A."/>
            <person name="Hutchinson M.I."/>
            <person name="Powell A.J."/>
            <person name="Barry K."/>
            <person name="Miller A.N."/>
            <person name="Grigoriev I.V."/>
            <person name="Debuchy R."/>
            <person name="Gladieux P."/>
            <person name="Thoren M.H."/>
            <person name="Johannesson H."/>
        </authorList>
    </citation>
    <scope>NUCLEOTIDE SEQUENCE</scope>
    <source>
        <strain evidence="2">CBS 118394</strain>
    </source>
</reference>
<accession>A0AAE0III6</accession>
<dbReference type="AlphaFoldDB" id="A0AAE0III6"/>
<dbReference type="PANTHER" id="PTHR42085">
    <property type="entry name" value="F-BOX DOMAIN-CONTAINING PROTEIN"/>
    <property type="match status" value="1"/>
</dbReference>
<keyword evidence="3" id="KW-1185">Reference proteome</keyword>
<name>A0AAE0III6_9PEZI</name>
<protein>
    <recommendedName>
        <fullName evidence="1">2EXR domain-containing protein</fullName>
    </recommendedName>
</protein>
<evidence type="ECO:0000259" key="1">
    <source>
        <dbReference type="Pfam" id="PF20150"/>
    </source>
</evidence>
<evidence type="ECO:0000313" key="3">
    <source>
        <dbReference type="Proteomes" id="UP001283341"/>
    </source>
</evidence>
<dbReference type="InterPro" id="IPR045518">
    <property type="entry name" value="2EXR"/>
</dbReference>
<proteinExistence type="predicted"/>
<evidence type="ECO:0000313" key="2">
    <source>
        <dbReference type="EMBL" id="KAK3325702.1"/>
    </source>
</evidence>
<sequence>MANLQEQPSIFLSIPLELRLEVYKHLLVLQPVITAKNNNNNNKTTADKQQQSQLYPSILSTCKQIHTEALPILYSQNSFLAHPSTLASSPCLTPLHQPLSPSSSVGGVVSLIRRWRIRVRLDSAPPPWPASAIATAFSGADELVVQVWRAMFMSPASVDVLRRFEGVRGIRTVRIVGSICGFEGYVKWLEGTMKQQQEPEPSGDVIQEEEQQRKVLLCDEEEVPTTAATAKKQIMVGGYRCADELERKRLTGWVC</sequence>
<reference evidence="2" key="1">
    <citation type="journal article" date="2023" name="Mol. Phylogenet. Evol.">
        <title>Genome-scale phylogeny and comparative genomics of the fungal order Sordariales.</title>
        <authorList>
            <person name="Hensen N."/>
            <person name="Bonometti L."/>
            <person name="Westerberg I."/>
            <person name="Brannstrom I.O."/>
            <person name="Guillou S."/>
            <person name="Cros-Aarteil S."/>
            <person name="Calhoun S."/>
            <person name="Haridas S."/>
            <person name="Kuo A."/>
            <person name="Mondo S."/>
            <person name="Pangilinan J."/>
            <person name="Riley R."/>
            <person name="LaButti K."/>
            <person name="Andreopoulos B."/>
            <person name="Lipzen A."/>
            <person name="Chen C."/>
            <person name="Yan M."/>
            <person name="Daum C."/>
            <person name="Ng V."/>
            <person name="Clum A."/>
            <person name="Steindorff A."/>
            <person name="Ohm R.A."/>
            <person name="Martin F."/>
            <person name="Silar P."/>
            <person name="Natvig D.O."/>
            <person name="Lalanne C."/>
            <person name="Gautier V."/>
            <person name="Ament-Velasquez S.L."/>
            <person name="Kruys A."/>
            <person name="Hutchinson M.I."/>
            <person name="Powell A.J."/>
            <person name="Barry K."/>
            <person name="Miller A.N."/>
            <person name="Grigoriev I.V."/>
            <person name="Debuchy R."/>
            <person name="Gladieux P."/>
            <person name="Hiltunen Thoren M."/>
            <person name="Johannesson H."/>
        </authorList>
    </citation>
    <scope>NUCLEOTIDE SEQUENCE</scope>
    <source>
        <strain evidence="2">CBS 118394</strain>
    </source>
</reference>
<organism evidence="2 3">
    <name type="scientific">Apodospora peruviana</name>
    <dbReference type="NCBI Taxonomy" id="516989"/>
    <lineage>
        <taxon>Eukaryota</taxon>
        <taxon>Fungi</taxon>
        <taxon>Dikarya</taxon>
        <taxon>Ascomycota</taxon>
        <taxon>Pezizomycotina</taxon>
        <taxon>Sordariomycetes</taxon>
        <taxon>Sordariomycetidae</taxon>
        <taxon>Sordariales</taxon>
        <taxon>Lasiosphaeriaceae</taxon>
        <taxon>Apodospora</taxon>
    </lineage>
</organism>
<comment type="caution">
    <text evidence="2">The sequence shown here is derived from an EMBL/GenBank/DDBJ whole genome shotgun (WGS) entry which is preliminary data.</text>
</comment>
<dbReference type="Pfam" id="PF20150">
    <property type="entry name" value="2EXR"/>
    <property type="match status" value="1"/>
</dbReference>
<dbReference type="Proteomes" id="UP001283341">
    <property type="component" value="Unassembled WGS sequence"/>
</dbReference>
<gene>
    <name evidence="2" type="ORF">B0H66DRAFT_135319</name>
</gene>
<feature type="domain" description="2EXR" evidence="1">
    <location>
        <begin position="11"/>
        <end position="79"/>
    </location>
</feature>